<sequence>MRLRRSKKLDTHVLRSETREYMTMRHRYYQQLASRHDRVLKVDKRSADDYDLSDTRRSGRTVKFDDDVLKSLVESDPRLSVQEL</sequence>
<keyword evidence="2" id="KW-1185">Reference proteome</keyword>
<gene>
    <name evidence="1" type="ORF">E2986_12790</name>
</gene>
<dbReference type="EMBL" id="WNWW01000577">
    <property type="protein sequence ID" value="KAF3423304.1"/>
    <property type="molecule type" value="Genomic_DNA"/>
</dbReference>
<protein>
    <submittedName>
        <fullName evidence="1">Uncharacterized protein</fullName>
    </submittedName>
</protein>
<proteinExistence type="predicted"/>
<comment type="caution">
    <text evidence="1">The sequence shown here is derived from an EMBL/GenBank/DDBJ whole genome shotgun (WGS) entry which is preliminary data.</text>
</comment>
<evidence type="ECO:0000313" key="1">
    <source>
        <dbReference type="EMBL" id="KAF3423304.1"/>
    </source>
</evidence>
<dbReference type="Proteomes" id="UP000655588">
    <property type="component" value="Unassembled WGS sequence"/>
</dbReference>
<dbReference type="AlphaFoldDB" id="A0A833R7V2"/>
<organism evidence="1 2">
    <name type="scientific">Frieseomelitta varia</name>
    <dbReference type="NCBI Taxonomy" id="561572"/>
    <lineage>
        <taxon>Eukaryota</taxon>
        <taxon>Metazoa</taxon>
        <taxon>Ecdysozoa</taxon>
        <taxon>Arthropoda</taxon>
        <taxon>Hexapoda</taxon>
        <taxon>Insecta</taxon>
        <taxon>Pterygota</taxon>
        <taxon>Neoptera</taxon>
        <taxon>Endopterygota</taxon>
        <taxon>Hymenoptera</taxon>
        <taxon>Apocrita</taxon>
        <taxon>Aculeata</taxon>
        <taxon>Apoidea</taxon>
        <taxon>Anthophila</taxon>
        <taxon>Apidae</taxon>
        <taxon>Frieseomelitta</taxon>
    </lineage>
</organism>
<reference evidence="1" key="1">
    <citation type="submission" date="2019-11" db="EMBL/GenBank/DDBJ databases">
        <title>The nuclear and mitochondrial genomes of Frieseomelitta varia - a highly eusocial stingless bee (Meliponini) with a permanently sterile worker caste.</title>
        <authorList>
            <person name="Freitas F.C.P."/>
            <person name="Lourenco A.P."/>
            <person name="Nunes F.M.F."/>
            <person name="Paschoal A.R."/>
            <person name="Abreu F.C.P."/>
            <person name="Barbin F.O."/>
            <person name="Bataglia L."/>
            <person name="Cardoso-Junior C.A.M."/>
            <person name="Cervoni M.S."/>
            <person name="Silva S.R."/>
            <person name="Dalarmi F."/>
            <person name="Del Lama M.A."/>
            <person name="Depintor T.S."/>
            <person name="Ferreira K.M."/>
            <person name="Goria P.S."/>
            <person name="Jaskot M.C."/>
            <person name="Lago D.C."/>
            <person name="Luna-Lucena D."/>
            <person name="Moda L.M."/>
            <person name="Nascimento L."/>
            <person name="Pedrino M."/>
            <person name="Rabico F.O."/>
            <person name="Sanches F.C."/>
            <person name="Santos D.E."/>
            <person name="Santos C.G."/>
            <person name="Vieira J."/>
            <person name="Lopes T.F."/>
            <person name="Barchuk A.R."/>
            <person name="Hartfelder K."/>
            <person name="Simoes Z.L.P."/>
            <person name="Bitondi M.M.G."/>
            <person name="Pinheiro D.G."/>
        </authorList>
    </citation>
    <scope>NUCLEOTIDE SEQUENCE</scope>
    <source>
        <strain evidence="1">USP_RPSP 00005682</strain>
        <tissue evidence="1">Whole individual</tissue>
    </source>
</reference>
<evidence type="ECO:0000313" key="2">
    <source>
        <dbReference type="Proteomes" id="UP000655588"/>
    </source>
</evidence>
<name>A0A833R7V2_9HYME</name>
<accession>A0A833R7V2</accession>